<dbReference type="EMBL" id="CP017267">
    <property type="protein sequence ID" value="APB31194.1"/>
    <property type="molecule type" value="Genomic_DNA"/>
</dbReference>
<keyword evidence="3" id="KW-1185">Reference proteome</keyword>
<feature type="transmembrane region" description="Helical" evidence="1">
    <location>
        <begin position="54"/>
        <end position="75"/>
    </location>
</feature>
<feature type="transmembrane region" description="Helical" evidence="1">
    <location>
        <begin position="130"/>
        <end position="157"/>
    </location>
</feature>
<protein>
    <submittedName>
        <fullName evidence="2">Lantibiotic ABC transporter permease</fullName>
    </submittedName>
</protein>
<feature type="transmembrane region" description="Helical" evidence="1">
    <location>
        <begin position="224"/>
        <end position="245"/>
    </location>
</feature>
<dbReference type="AlphaFoldDB" id="A0A1J0A5K3"/>
<sequence length="251" mass="27923">MNNYIKAEFIKDKRSANATLMKLVPVIVVVFNLLMVSLMGVAPTGKSYVMATTFNWYPILILPVILSLLVVNSCSKETPSHLVSQKSLGLSGSKTLFAKNVVVLVELLVMLILSSVLADGLGIFIFKETIHIKTLIMATITLFIGSLPVVGMSFLLFYVFHKKVVVILINFLLVFPSALIAVQSKWVFFPWAYSLRMLAPIIGVHPNGTFLTEENPLMTTHATYLGILLSLMVYLLVLITLNILIRRKNHD</sequence>
<dbReference type="KEGG" id="vte:BHY08_04730"/>
<dbReference type="Proteomes" id="UP000191200">
    <property type="component" value="Chromosome"/>
</dbReference>
<dbReference type="STRING" id="519472.BHY08_04730"/>
<gene>
    <name evidence="2" type="ORF">BHY08_04730</name>
</gene>
<evidence type="ECO:0000256" key="1">
    <source>
        <dbReference type="SAM" id="Phobius"/>
    </source>
</evidence>
<keyword evidence="1" id="KW-0472">Membrane</keyword>
<dbReference type="CDD" id="cd21807">
    <property type="entry name" value="ABC-2_lan_permease_MutE_EpiE-like"/>
    <property type="match status" value="1"/>
</dbReference>
<dbReference type="OrthoDB" id="9776525at2"/>
<evidence type="ECO:0000313" key="3">
    <source>
        <dbReference type="Proteomes" id="UP000191200"/>
    </source>
</evidence>
<dbReference type="InterPro" id="IPR021205">
    <property type="entry name" value="Lanti_perm_SpaE/MutE/EpiE-like"/>
</dbReference>
<name>A0A1J0A5K3_9ENTE</name>
<proteinExistence type="predicted"/>
<reference evidence="2 3" key="1">
    <citation type="submission" date="2016-09" db="EMBL/GenBank/DDBJ databases">
        <title>Vagococcus teuberi sp. nov., isolated from the Malian artisanal sour milk fene.</title>
        <authorList>
            <person name="Wullschleger S."/>
            <person name="Seifert C."/>
            <person name="Baumgartner S."/>
            <person name="Lacroix C."/>
            <person name="Bonfoh B."/>
            <person name="Stevens M.J."/>
            <person name="Meile L."/>
        </authorList>
    </citation>
    <scope>NUCLEOTIDE SEQUENCE [LARGE SCALE GENOMIC DNA]</scope>
    <source>
        <strain evidence="2 3">DSM 21459</strain>
    </source>
</reference>
<feature type="transmembrane region" description="Helical" evidence="1">
    <location>
        <begin position="20"/>
        <end position="42"/>
    </location>
</feature>
<keyword evidence="1" id="KW-1133">Transmembrane helix</keyword>
<feature type="transmembrane region" description="Helical" evidence="1">
    <location>
        <begin position="164"/>
        <end position="188"/>
    </location>
</feature>
<keyword evidence="1" id="KW-0812">Transmembrane</keyword>
<evidence type="ECO:0000313" key="2">
    <source>
        <dbReference type="EMBL" id="APB31194.1"/>
    </source>
</evidence>
<dbReference type="RefSeq" id="WP_071456781.1">
    <property type="nucleotide sequence ID" value="NZ_CP017267.1"/>
</dbReference>
<accession>A0A1J0A5K3</accession>
<feature type="transmembrane region" description="Helical" evidence="1">
    <location>
        <begin position="96"/>
        <end position="118"/>
    </location>
</feature>
<organism evidence="2 3">
    <name type="scientific">Vagococcus teuberi</name>
    <dbReference type="NCBI Taxonomy" id="519472"/>
    <lineage>
        <taxon>Bacteria</taxon>
        <taxon>Bacillati</taxon>
        <taxon>Bacillota</taxon>
        <taxon>Bacilli</taxon>
        <taxon>Lactobacillales</taxon>
        <taxon>Enterococcaceae</taxon>
        <taxon>Vagococcus</taxon>
    </lineage>
</organism>